<dbReference type="OrthoDB" id="6779804at2759"/>
<sequence length="117" mass="13895">MSYEAEQDCLLRLLREVEEKGEDPIDDEGERREKNGKKSKKQTLKRNVLSKIKTRKCNIVTPLLSVRPCAKNAKTAYECWNLFFCDEHWKFLLKIRTKGFRHREITFPDHGMRRAPT</sequence>
<dbReference type="EMBL" id="VTPC01087741">
    <property type="protein sequence ID" value="KAF2886420.1"/>
    <property type="molecule type" value="Genomic_DNA"/>
</dbReference>
<evidence type="ECO:0000313" key="2">
    <source>
        <dbReference type="EMBL" id="KAF2886420.1"/>
    </source>
</evidence>
<comment type="caution">
    <text evidence="2">The sequence shown here is derived from an EMBL/GenBank/DDBJ whole genome shotgun (WGS) entry which is preliminary data.</text>
</comment>
<gene>
    <name evidence="2" type="ORF">ILUMI_19753</name>
</gene>
<organism evidence="2 3">
    <name type="scientific">Ignelater luminosus</name>
    <name type="common">Cucubano</name>
    <name type="synonym">Pyrophorus luminosus</name>
    <dbReference type="NCBI Taxonomy" id="2038154"/>
    <lineage>
        <taxon>Eukaryota</taxon>
        <taxon>Metazoa</taxon>
        <taxon>Ecdysozoa</taxon>
        <taxon>Arthropoda</taxon>
        <taxon>Hexapoda</taxon>
        <taxon>Insecta</taxon>
        <taxon>Pterygota</taxon>
        <taxon>Neoptera</taxon>
        <taxon>Endopterygota</taxon>
        <taxon>Coleoptera</taxon>
        <taxon>Polyphaga</taxon>
        <taxon>Elateriformia</taxon>
        <taxon>Elateroidea</taxon>
        <taxon>Elateridae</taxon>
        <taxon>Agrypninae</taxon>
        <taxon>Pyrophorini</taxon>
        <taxon>Ignelater</taxon>
    </lineage>
</organism>
<evidence type="ECO:0000313" key="3">
    <source>
        <dbReference type="Proteomes" id="UP000801492"/>
    </source>
</evidence>
<feature type="compositionally biased region" description="Basic residues" evidence="1">
    <location>
        <begin position="34"/>
        <end position="44"/>
    </location>
</feature>
<accession>A0A8K0CMC3</accession>
<dbReference type="Proteomes" id="UP000801492">
    <property type="component" value="Unassembled WGS sequence"/>
</dbReference>
<evidence type="ECO:0000256" key="1">
    <source>
        <dbReference type="SAM" id="MobiDB-lite"/>
    </source>
</evidence>
<protein>
    <submittedName>
        <fullName evidence="2">Uncharacterized protein</fullName>
    </submittedName>
</protein>
<proteinExistence type="predicted"/>
<feature type="region of interest" description="Disordered" evidence="1">
    <location>
        <begin position="21"/>
        <end position="45"/>
    </location>
</feature>
<reference evidence="2" key="1">
    <citation type="submission" date="2019-08" db="EMBL/GenBank/DDBJ databases">
        <title>The genome of the North American firefly Photinus pyralis.</title>
        <authorList>
            <consortium name="Photinus pyralis genome working group"/>
            <person name="Fallon T.R."/>
            <person name="Sander Lower S.E."/>
            <person name="Weng J.-K."/>
        </authorList>
    </citation>
    <scope>NUCLEOTIDE SEQUENCE</scope>
    <source>
        <strain evidence="2">TRF0915ILg1</strain>
        <tissue evidence="2">Whole body</tissue>
    </source>
</reference>
<name>A0A8K0CMC3_IGNLU</name>
<keyword evidence="3" id="KW-1185">Reference proteome</keyword>
<dbReference type="AlphaFoldDB" id="A0A8K0CMC3"/>